<dbReference type="SUPFAM" id="SSF50978">
    <property type="entry name" value="WD40 repeat-like"/>
    <property type="match status" value="1"/>
</dbReference>
<dbReference type="OMA" id="TNFPIRC"/>
<feature type="region of interest" description="Disordered" evidence="1">
    <location>
        <begin position="92"/>
        <end position="115"/>
    </location>
</feature>
<gene>
    <name evidence="2" type="ordered locus">DEHA2C14608g</name>
</gene>
<evidence type="ECO:0000256" key="1">
    <source>
        <dbReference type="SAM" id="MobiDB-lite"/>
    </source>
</evidence>
<evidence type="ECO:0000313" key="3">
    <source>
        <dbReference type="Proteomes" id="UP000000599"/>
    </source>
</evidence>
<sequence>MDKLKVSSLEAILRFKGASSPNVIVSDASVLTCGCLVSESYFLSKFTSNSKTNESDCPNCQAKNVSILAEITPLRDLFNIIQEINIHLNNKNRRRSSSKKSIRSSGFDPNESPSTAESMDLIGLFYKFAKEENSKLEETNSEAVENISSTKALAITDTSEQTPSTHNYILPDTKAQYSESLLNIPPPNDQVNFEQKLLANLSEEKEYNFSKCFPFHRKLSTFQTQQSKFNISSIAKGSIIKKNPSFICSDIHTYFDFGTNCEVTRFVLITNKRWELYEYRVYVSIPESHSAKPVLLCCGKSTGEYGRDFNNLQDDSNSKEVIIKNDFASGQNSNSNSNKQSNDEEKKKRLNTWDQIFCKLSTNYLVISGTKGVMRVLNVSSSSLPNELGRPMYIYITNFPIRCISISPNESLVACGITAKERLSSKEQPFIILHKLNPSSNREAFESVEPITITIPYRDPIKIINFNATSTHLLCCTVWESRYLIIKLRNKRSDNYRRPRLVWAELTYTRHRRIRNTEIHDAGSDNEQSDDFQSMDDEGITDLQFGALHPNVIFFTSCSLKDRPSYVLKLEGEIDSRNHNSAFAGHTNSIDNQSLDISLQSSSYSKCDEEKDNSQVSNISGSETIMKIPEIGSSIHRLTLSPRGDAIVFLNKSGHIFLVSTPNFQHSTTSIKRVVVQLGEVANAARYTEAASLKFSADGGKVYTVDRKGVFQVYDFTKGIPGHDSDVVKCKIINV</sequence>
<dbReference type="GeneID" id="2900524"/>
<dbReference type="Gene3D" id="2.130.10.10">
    <property type="entry name" value="YVTN repeat-like/Quinoprotein amine dehydrogenase"/>
    <property type="match status" value="1"/>
</dbReference>
<proteinExistence type="predicted"/>
<dbReference type="RefSeq" id="XP_458318.2">
    <property type="nucleotide sequence ID" value="XM_458318.1"/>
</dbReference>
<dbReference type="InParanoid" id="Q6BU01"/>
<dbReference type="HOGENOM" id="CLU_028479_0_0_1"/>
<dbReference type="VEuPathDB" id="FungiDB:DEHA2C14608g"/>
<dbReference type="Proteomes" id="UP000000599">
    <property type="component" value="Chromosome C"/>
</dbReference>
<protein>
    <submittedName>
        <fullName evidence="2">DEHA2C14608p</fullName>
    </submittedName>
</protein>
<dbReference type="OrthoDB" id="5324744at2759"/>
<dbReference type="KEGG" id="dha:DEHA2C14608g"/>
<dbReference type="EMBL" id="CR382135">
    <property type="protein sequence ID" value="CAG86396.2"/>
    <property type="molecule type" value="Genomic_DNA"/>
</dbReference>
<dbReference type="InterPro" id="IPR015943">
    <property type="entry name" value="WD40/YVTN_repeat-like_dom_sf"/>
</dbReference>
<evidence type="ECO:0000313" key="2">
    <source>
        <dbReference type="EMBL" id="CAG86396.2"/>
    </source>
</evidence>
<dbReference type="STRING" id="284592.Q6BU01"/>
<accession>Q6BU01</accession>
<keyword evidence="3" id="KW-1185">Reference proteome</keyword>
<dbReference type="eggNOG" id="ENOG502QUFR">
    <property type="taxonomic scope" value="Eukaryota"/>
</dbReference>
<dbReference type="AlphaFoldDB" id="Q6BU01"/>
<dbReference type="FunCoup" id="Q6BU01">
    <property type="interactions" value="31"/>
</dbReference>
<dbReference type="InterPro" id="IPR036322">
    <property type="entry name" value="WD40_repeat_dom_sf"/>
</dbReference>
<name>Q6BU01_DEBHA</name>
<feature type="compositionally biased region" description="Basic residues" evidence="1">
    <location>
        <begin position="92"/>
        <end position="102"/>
    </location>
</feature>
<organism evidence="2 3">
    <name type="scientific">Debaryomyces hansenii (strain ATCC 36239 / CBS 767 / BCRC 21394 / JCM 1990 / NBRC 0083 / IGC 2968)</name>
    <name type="common">Yeast</name>
    <name type="synonym">Torulaspora hansenii</name>
    <dbReference type="NCBI Taxonomy" id="284592"/>
    <lineage>
        <taxon>Eukaryota</taxon>
        <taxon>Fungi</taxon>
        <taxon>Dikarya</taxon>
        <taxon>Ascomycota</taxon>
        <taxon>Saccharomycotina</taxon>
        <taxon>Pichiomycetes</taxon>
        <taxon>Debaryomycetaceae</taxon>
        <taxon>Debaryomyces</taxon>
    </lineage>
</organism>
<reference evidence="2 3" key="1">
    <citation type="journal article" date="2004" name="Nature">
        <title>Genome evolution in yeasts.</title>
        <authorList>
            <consortium name="Genolevures"/>
            <person name="Dujon B."/>
            <person name="Sherman D."/>
            <person name="Fischer G."/>
            <person name="Durrens P."/>
            <person name="Casaregola S."/>
            <person name="Lafontaine I."/>
            <person name="de Montigny J."/>
            <person name="Marck C."/>
            <person name="Neuveglise C."/>
            <person name="Talla E."/>
            <person name="Goffard N."/>
            <person name="Frangeul L."/>
            <person name="Aigle M."/>
            <person name="Anthouard V."/>
            <person name="Babour A."/>
            <person name="Barbe V."/>
            <person name="Barnay S."/>
            <person name="Blanchin S."/>
            <person name="Beckerich J.M."/>
            <person name="Beyne E."/>
            <person name="Bleykasten C."/>
            <person name="Boisrame A."/>
            <person name="Boyer J."/>
            <person name="Cattolico L."/>
            <person name="Confanioleri F."/>
            <person name="de Daruvar A."/>
            <person name="Despons L."/>
            <person name="Fabre E."/>
            <person name="Fairhead C."/>
            <person name="Ferry-Dumazet H."/>
            <person name="Groppi A."/>
            <person name="Hantraye F."/>
            <person name="Hennequin C."/>
            <person name="Jauniaux N."/>
            <person name="Joyet P."/>
            <person name="Kachouri R."/>
            <person name="Kerrest A."/>
            <person name="Koszul R."/>
            <person name="Lemaire M."/>
            <person name="Lesur I."/>
            <person name="Ma L."/>
            <person name="Muller H."/>
            <person name="Nicaud J.M."/>
            <person name="Nikolski M."/>
            <person name="Oztas S."/>
            <person name="Ozier-Kalogeropoulos O."/>
            <person name="Pellenz S."/>
            <person name="Potier S."/>
            <person name="Richard G.F."/>
            <person name="Straub M.L."/>
            <person name="Suleau A."/>
            <person name="Swennene D."/>
            <person name="Tekaia F."/>
            <person name="Wesolowski-Louvel M."/>
            <person name="Westhof E."/>
            <person name="Wirth B."/>
            <person name="Zeniou-Meyer M."/>
            <person name="Zivanovic I."/>
            <person name="Bolotin-Fukuhara M."/>
            <person name="Thierry A."/>
            <person name="Bouchier C."/>
            <person name="Caudron B."/>
            <person name="Scarpelli C."/>
            <person name="Gaillardin C."/>
            <person name="Weissenbach J."/>
            <person name="Wincker P."/>
            <person name="Souciet J.L."/>
        </authorList>
    </citation>
    <scope>NUCLEOTIDE SEQUENCE [LARGE SCALE GENOMIC DNA]</scope>
    <source>
        <strain evidence="3">ATCC 36239 / CBS 767 / BCRC 21394 / JCM 1990 / NBRC 0083 / IGC 2968</strain>
    </source>
</reference>